<dbReference type="GO" id="GO:0004045">
    <property type="term" value="F:peptidyl-tRNA hydrolase activity"/>
    <property type="evidence" value="ECO:0007669"/>
    <property type="project" value="UniProtKB-UniRule"/>
</dbReference>
<comment type="function">
    <text evidence="7">Catalyzes the release of premature peptidyl moieties from peptidyl-tRNA molecules trapped in stalled 50S ribosomal subunits, and thus maintains levels of free tRNAs and 50S ribosomes.</text>
</comment>
<dbReference type="PROSITE" id="PS01195">
    <property type="entry name" value="PEPT_TRNA_HYDROL_1"/>
    <property type="match status" value="1"/>
</dbReference>
<comment type="catalytic activity">
    <reaction evidence="7 8">
        <text>an N-acyl-L-alpha-aminoacyl-tRNA + H2O = an N-acyl-L-amino acid + a tRNA + H(+)</text>
        <dbReference type="Rhea" id="RHEA:54448"/>
        <dbReference type="Rhea" id="RHEA-COMP:10123"/>
        <dbReference type="Rhea" id="RHEA-COMP:13883"/>
        <dbReference type="ChEBI" id="CHEBI:15377"/>
        <dbReference type="ChEBI" id="CHEBI:15378"/>
        <dbReference type="ChEBI" id="CHEBI:59874"/>
        <dbReference type="ChEBI" id="CHEBI:78442"/>
        <dbReference type="ChEBI" id="CHEBI:138191"/>
        <dbReference type="EC" id="3.1.1.29"/>
    </reaction>
</comment>
<evidence type="ECO:0000313" key="10">
    <source>
        <dbReference type="EMBL" id="MBB5348768.1"/>
    </source>
</evidence>
<feature type="binding site" evidence="7">
    <location>
        <position position="18"/>
    </location>
    <ligand>
        <name>tRNA</name>
        <dbReference type="ChEBI" id="CHEBI:17843"/>
    </ligand>
</feature>
<dbReference type="CDD" id="cd00462">
    <property type="entry name" value="PTH"/>
    <property type="match status" value="1"/>
</dbReference>
<dbReference type="FunFam" id="3.40.50.1470:FF:000001">
    <property type="entry name" value="Peptidyl-tRNA hydrolase"/>
    <property type="match status" value="1"/>
</dbReference>
<dbReference type="Gene3D" id="3.40.50.1470">
    <property type="entry name" value="Peptidyl-tRNA hydrolase"/>
    <property type="match status" value="1"/>
</dbReference>
<protein>
    <recommendedName>
        <fullName evidence="6 7">Peptidyl-tRNA hydrolase</fullName>
        <shortName evidence="7">Pth</shortName>
        <ecNumber evidence="1 7">3.1.1.29</ecNumber>
    </recommendedName>
</protein>
<accession>A0A840V1P1</accession>
<dbReference type="NCBIfam" id="TIGR00447">
    <property type="entry name" value="pth"/>
    <property type="match status" value="1"/>
</dbReference>
<dbReference type="InterPro" id="IPR036416">
    <property type="entry name" value="Pept_tRNA_hydro_sf"/>
</dbReference>
<dbReference type="PROSITE" id="PS01196">
    <property type="entry name" value="PEPT_TRNA_HYDROL_2"/>
    <property type="match status" value="1"/>
</dbReference>
<comment type="function">
    <text evidence="7">Hydrolyzes ribosome-free peptidyl-tRNAs (with 1 or more amino acids incorporated), which drop off the ribosome during protein synthesis, or as a result of ribosome stalling.</text>
</comment>
<dbReference type="GO" id="GO:0072344">
    <property type="term" value="P:rescue of stalled ribosome"/>
    <property type="evidence" value="ECO:0007669"/>
    <property type="project" value="UniProtKB-UniRule"/>
</dbReference>
<dbReference type="GO" id="GO:0005737">
    <property type="term" value="C:cytoplasm"/>
    <property type="evidence" value="ECO:0007669"/>
    <property type="project" value="UniProtKB-SubCell"/>
</dbReference>
<comment type="subcellular location">
    <subcellularLocation>
        <location evidence="7">Cytoplasm</location>
    </subcellularLocation>
</comment>
<sequence length="197" mass="21830">MVESDHLIVGLGNPGADYLNTRHNVGFIVVDELARRWGGDFSTGKWQAFFLRTSLDGRRVHLLKPTTYMNLSGKVVVRYADYYKIPVANILVIHDDLDMAPGRLKLVNGGGAGGHNGVRSLIQFLSSSDFPRLKIGIGRPGKGGIHADIAVERFVLSLMTDDERRLLEERMDVIEEGMRLYFDKGSASAMNLVNSVK</sequence>
<evidence type="ECO:0000256" key="2">
    <source>
        <dbReference type="ARBA" id="ARBA00022555"/>
    </source>
</evidence>
<keyword evidence="11" id="KW-1185">Reference proteome</keyword>
<dbReference type="AlphaFoldDB" id="A0A840V1P1"/>
<comment type="caution">
    <text evidence="10">The sequence shown here is derived from an EMBL/GenBank/DDBJ whole genome shotgun (WGS) entry which is preliminary data.</text>
</comment>
<dbReference type="EMBL" id="JACHEO010000015">
    <property type="protein sequence ID" value="MBB5348768.1"/>
    <property type="molecule type" value="Genomic_DNA"/>
</dbReference>
<keyword evidence="4 7" id="KW-0694">RNA-binding</keyword>
<comment type="similarity">
    <text evidence="5 7 9">Belongs to the PTH family.</text>
</comment>
<feature type="site" description="Discriminates between blocked and unblocked aminoacyl-tRNA" evidence="7">
    <location>
        <position position="13"/>
    </location>
</feature>
<proteinExistence type="inferred from homology"/>
<dbReference type="EC" id="3.1.1.29" evidence="1 7"/>
<evidence type="ECO:0000256" key="9">
    <source>
        <dbReference type="RuleBase" id="RU004320"/>
    </source>
</evidence>
<keyword evidence="2 7" id="KW-0820">tRNA-binding</keyword>
<feature type="binding site" evidence="7">
    <location>
        <position position="70"/>
    </location>
    <ligand>
        <name>tRNA</name>
        <dbReference type="ChEBI" id="CHEBI:17843"/>
    </ligand>
</feature>
<feature type="active site" description="Proton acceptor" evidence="7">
    <location>
        <position position="23"/>
    </location>
</feature>
<keyword evidence="3 7" id="KW-0378">Hydrolase</keyword>
<evidence type="ECO:0000256" key="7">
    <source>
        <dbReference type="HAMAP-Rule" id="MF_00083"/>
    </source>
</evidence>
<gene>
    <name evidence="7" type="primary">pth</name>
    <name evidence="10" type="ORF">HNQ81_002508</name>
</gene>
<dbReference type="PANTHER" id="PTHR17224">
    <property type="entry name" value="PEPTIDYL-TRNA HYDROLASE"/>
    <property type="match status" value="1"/>
</dbReference>
<dbReference type="Pfam" id="PF01195">
    <property type="entry name" value="Pept_tRNA_hydro"/>
    <property type="match status" value="1"/>
</dbReference>
<name>A0A840V1P1_9BACT</name>
<dbReference type="GO" id="GO:0006515">
    <property type="term" value="P:protein quality control for misfolded or incompletely synthesized proteins"/>
    <property type="evidence" value="ECO:0007669"/>
    <property type="project" value="UniProtKB-UniRule"/>
</dbReference>
<evidence type="ECO:0000256" key="1">
    <source>
        <dbReference type="ARBA" id="ARBA00013260"/>
    </source>
</evidence>
<keyword evidence="7" id="KW-0963">Cytoplasm</keyword>
<dbReference type="InterPro" id="IPR018171">
    <property type="entry name" value="Pept_tRNA_hydro_CS"/>
</dbReference>
<dbReference type="InterPro" id="IPR001328">
    <property type="entry name" value="Pept_tRNA_hydro"/>
</dbReference>
<feature type="binding site" evidence="7">
    <location>
        <position position="68"/>
    </location>
    <ligand>
        <name>tRNA</name>
        <dbReference type="ChEBI" id="CHEBI:17843"/>
    </ligand>
</feature>
<evidence type="ECO:0000256" key="8">
    <source>
        <dbReference type="RuleBase" id="RU000673"/>
    </source>
</evidence>
<dbReference type="Proteomes" id="UP000539642">
    <property type="component" value="Unassembled WGS sequence"/>
</dbReference>
<dbReference type="GO" id="GO:0000049">
    <property type="term" value="F:tRNA binding"/>
    <property type="evidence" value="ECO:0007669"/>
    <property type="project" value="UniProtKB-UniRule"/>
</dbReference>
<dbReference type="HAMAP" id="MF_00083">
    <property type="entry name" value="Pept_tRNA_hydro_bact"/>
    <property type="match status" value="1"/>
</dbReference>
<comment type="subunit">
    <text evidence="7">Monomer.</text>
</comment>
<dbReference type="RefSeq" id="WP_183351592.1">
    <property type="nucleotide sequence ID" value="NZ_JACHEO010000015.1"/>
</dbReference>
<dbReference type="SUPFAM" id="SSF53178">
    <property type="entry name" value="Peptidyl-tRNA hydrolase-like"/>
    <property type="match status" value="1"/>
</dbReference>
<dbReference type="PANTHER" id="PTHR17224:SF1">
    <property type="entry name" value="PEPTIDYL-TRNA HYDROLASE"/>
    <property type="match status" value="1"/>
</dbReference>
<evidence type="ECO:0000256" key="6">
    <source>
        <dbReference type="ARBA" id="ARBA00050038"/>
    </source>
</evidence>
<evidence type="ECO:0000256" key="5">
    <source>
        <dbReference type="ARBA" id="ARBA00038063"/>
    </source>
</evidence>
<evidence type="ECO:0000256" key="4">
    <source>
        <dbReference type="ARBA" id="ARBA00022884"/>
    </source>
</evidence>
<evidence type="ECO:0000256" key="3">
    <source>
        <dbReference type="ARBA" id="ARBA00022801"/>
    </source>
</evidence>
<feature type="site" description="Stabilizes the basic form of H active site to accept a proton" evidence="7">
    <location>
        <position position="95"/>
    </location>
</feature>
<organism evidence="10 11">
    <name type="scientific">Desulfoprunum benzoelyticum</name>
    <dbReference type="NCBI Taxonomy" id="1506996"/>
    <lineage>
        <taxon>Bacteria</taxon>
        <taxon>Pseudomonadati</taxon>
        <taxon>Thermodesulfobacteriota</taxon>
        <taxon>Desulfobulbia</taxon>
        <taxon>Desulfobulbales</taxon>
        <taxon>Desulfobulbaceae</taxon>
        <taxon>Desulfoprunum</taxon>
    </lineage>
</organism>
<evidence type="ECO:0000313" key="11">
    <source>
        <dbReference type="Proteomes" id="UP000539642"/>
    </source>
</evidence>
<feature type="binding site" evidence="7">
    <location>
        <position position="116"/>
    </location>
    <ligand>
        <name>tRNA</name>
        <dbReference type="ChEBI" id="CHEBI:17843"/>
    </ligand>
</feature>
<reference evidence="10 11" key="1">
    <citation type="submission" date="2020-08" db="EMBL/GenBank/DDBJ databases">
        <title>Genomic Encyclopedia of Type Strains, Phase IV (KMG-IV): sequencing the most valuable type-strain genomes for metagenomic binning, comparative biology and taxonomic classification.</title>
        <authorList>
            <person name="Goeker M."/>
        </authorList>
    </citation>
    <scope>NUCLEOTIDE SEQUENCE [LARGE SCALE GENOMIC DNA]</scope>
    <source>
        <strain evidence="10 11">DSM 28570</strain>
    </source>
</reference>